<evidence type="ECO:0000256" key="1">
    <source>
        <dbReference type="SAM" id="MobiDB-lite"/>
    </source>
</evidence>
<evidence type="ECO:0000256" key="2">
    <source>
        <dbReference type="SAM" id="Phobius"/>
    </source>
</evidence>
<comment type="caution">
    <text evidence="3">The sequence shown here is derived from an EMBL/GenBank/DDBJ whole genome shotgun (WGS) entry which is preliminary data.</text>
</comment>
<keyword evidence="4" id="KW-1185">Reference proteome</keyword>
<organism evidence="3 4">
    <name type="scientific">Allacma fusca</name>
    <dbReference type="NCBI Taxonomy" id="39272"/>
    <lineage>
        <taxon>Eukaryota</taxon>
        <taxon>Metazoa</taxon>
        <taxon>Ecdysozoa</taxon>
        <taxon>Arthropoda</taxon>
        <taxon>Hexapoda</taxon>
        <taxon>Collembola</taxon>
        <taxon>Symphypleona</taxon>
        <taxon>Sminthuridae</taxon>
        <taxon>Allacma</taxon>
    </lineage>
</organism>
<gene>
    <name evidence="3" type="ORF">AFUS01_LOCUS28176</name>
</gene>
<sequence>MLGVPLATVANMVLSTKILSSETQGLGQGVRRLASFMALILAPHWAAQAQDTPRMLLGLLLALVILNGIMLLACYSNLRKAEENNPLEYPPTPEKGVTNESAPLLEGQNSS</sequence>
<keyword evidence="2" id="KW-0472">Membrane</keyword>
<proteinExistence type="predicted"/>
<dbReference type="EMBL" id="CAJVCH010398679">
    <property type="protein sequence ID" value="CAG7817621.1"/>
    <property type="molecule type" value="Genomic_DNA"/>
</dbReference>
<evidence type="ECO:0000313" key="3">
    <source>
        <dbReference type="EMBL" id="CAG7817621.1"/>
    </source>
</evidence>
<dbReference type="Proteomes" id="UP000708208">
    <property type="component" value="Unassembled WGS sequence"/>
</dbReference>
<protein>
    <submittedName>
        <fullName evidence="3">Uncharacterized protein</fullName>
    </submittedName>
</protein>
<keyword evidence="2" id="KW-0812">Transmembrane</keyword>
<keyword evidence="2" id="KW-1133">Transmembrane helix</keyword>
<reference evidence="3" key="1">
    <citation type="submission" date="2021-06" db="EMBL/GenBank/DDBJ databases">
        <authorList>
            <person name="Hodson N. C."/>
            <person name="Mongue J. A."/>
            <person name="Jaron S. K."/>
        </authorList>
    </citation>
    <scope>NUCLEOTIDE SEQUENCE</scope>
</reference>
<evidence type="ECO:0000313" key="4">
    <source>
        <dbReference type="Proteomes" id="UP000708208"/>
    </source>
</evidence>
<name>A0A8J2KGQ5_9HEXA</name>
<accession>A0A8J2KGQ5</accession>
<dbReference type="AlphaFoldDB" id="A0A8J2KGQ5"/>
<feature type="region of interest" description="Disordered" evidence="1">
    <location>
        <begin position="83"/>
        <end position="111"/>
    </location>
</feature>
<feature type="transmembrane region" description="Helical" evidence="2">
    <location>
        <begin position="55"/>
        <end position="75"/>
    </location>
</feature>